<protein>
    <submittedName>
        <fullName evidence="2">Hemerythrin HHE cation binding domain-containing protein</fullName>
    </submittedName>
</protein>
<keyword evidence="3" id="KW-1185">Reference proteome</keyword>
<sequence>MNDLALAHRAHLPDALRVLLADYPRETWEAHPHFAGLVAFWLDRHLMFRRLLEALNTETRSLLDGGDPARFGTALPRFGGMLLQQLQGHHQIEDAHYFPLLEKAAPEIARGFQLMEADHVQLDPALAGFADAANLALGQLSEGADAKDSVAPFAASLRSLSALLDRHLTDEEELVVPVILKLGPDTIG</sequence>
<name>A0A1N6GZ55_9RHOB</name>
<dbReference type="STRING" id="1217970.SAMN05444002_2931"/>
<proteinExistence type="predicted"/>
<dbReference type="EMBL" id="FSRL01000001">
    <property type="protein sequence ID" value="SIO12853.1"/>
    <property type="molecule type" value="Genomic_DNA"/>
</dbReference>
<dbReference type="AlphaFoldDB" id="A0A1N6GZ55"/>
<dbReference type="OrthoDB" id="6077989at2"/>
<dbReference type="Proteomes" id="UP000184932">
    <property type="component" value="Unassembled WGS sequence"/>
</dbReference>
<feature type="domain" description="Hemerythrin-like" evidence="1">
    <location>
        <begin position="38"/>
        <end position="178"/>
    </location>
</feature>
<dbReference type="RefSeq" id="WP_074256889.1">
    <property type="nucleotide sequence ID" value="NZ_FSRL01000001.1"/>
</dbReference>
<dbReference type="InterPro" id="IPR012312">
    <property type="entry name" value="Hemerythrin-like"/>
</dbReference>
<reference evidence="3" key="1">
    <citation type="submission" date="2016-11" db="EMBL/GenBank/DDBJ databases">
        <authorList>
            <person name="Varghese N."/>
            <person name="Submissions S."/>
        </authorList>
    </citation>
    <scope>NUCLEOTIDE SEQUENCE [LARGE SCALE GENOMIC DNA]</scope>
    <source>
        <strain evidence="3">DSM 29440</strain>
    </source>
</reference>
<organism evidence="2 3">
    <name type="scientific">Vannielia litorea</name>
    <dbReference type="NCBI Taxonomy" id="1217970"/>
    <lineage>
        <taxon>Bacteria</taxon>
        <taxon>Pseudomonadati</taxon>
        <taxon>Pseudomonadota</taxon>
        <taxon>Alphaproteobacteria</taxon>
        <taxon>Rhodobacterales</taxon>
        <taxon>Paracoccaceae</taxon>
        <taxon>Vannielia</taxon>
    </lineage>
</organism>
<accession>A0A1N6GZ55</accession>
<evidence type="ECO:0000313" key="3">
    <source>
        <dbReference type="Proteomes" id="UP000184932"/>
    </source>
</evidence>
<evidence type="ECO:0000259" key="1">
    <source>
        <dbReference type="Pfam" id="PF01814"/>
    </source>
</evidence>
<dbReference type="Gene3D" id="1.20.120.520">
    <property type="entry name" value="nmb1532 protein domain like"/>
    <property type="match status" value="1"/>
</dbReference>
<dbReference type="CDD" id="cd12108">
    <property type="entry name" value="Hr-like"/>
    <property type="match status" value="1"/>
</dbReference>
<evidence type="ECO:0000313" key="2">
    <source>
        <dbReference type="EMBL" id="SIO12853.1"/>
    </source>
</evidence>
<gene>
    <name evidence="2" type="ORF">SAMN05444002_2931</name>
</gene>
<dbReference type="Pfam" id="PF01814">
    <property type="entry name" value="Hemerythrin"/>
    <property type="match status" value="1"/>
</dbReference>